<dbReference type="InterPro" id="IPR019301">
    <property type="entry name" value="Flagellar_prot_FlgJ_N"/>
</dbReference>
<sequence length="95" mass="10114">MLPPVTSPAMQTTGPNLRDAPLREAAQKLEAQFLSEMLKHAGLGEAKGAFTGGPGEAQFASFLREAQAHELVRAGGIGLAEQLFEALKERMDDHG</sequence>
<accession>A0A4R2KL87</accession>
<dbReference type="AlphaFoldDB" id="A0A4R2KL87"/>
<dbReference type="RefSeq" id="WP_132541499.1">
    <property type="nucleotide sequence ID" value="NZ_SLWW01000002.1"/>
</dbReference>
<proteinExistence type="predicted"/>
<feature type="region of interest" description="Disordered" evidence="1">
    <location>
        <begin position="1"/>
        <end position="20"/>
    </location>
</feature>
<evidence type="ECO:0000256" key="1">
    <source>
        <dbReference type="SAM" id="MobiDB-lite"/>
    </source>
</evidence>
<evidence type="ECO:0000259" key="2">
    <source>
        <dbReference type="Pfam" id="PF10135"/>
    </source>
</evidence>
<name>A0A4R2KL87_9RHOB</name>
<gene>
    <name evidence="3" type="ORF">EV655_102116</name>
</gene>
<reference evidence="3 4" key="1">
    <citation type="submission" date="2019-03" db="EMBL/GenBank/DDBJ databases">
        <title>Genomic Encyclopedia of Type Strains, Phase IV (KMG-IV): sequencing the most valuable type-strain genomes for metagenomic binning, comparative biology and taxonomic classification.</title>
        <authorList>
            <person name="Goeker M."/>
        </authorList>
    </citation>
    <scope>NUCLEOTIDE SEQUENCE [LARGE SCALE GENOMIC DNA]</scope>
    <source>
        <strain evidence="3 4">DSM 4868</strain>
    </source>
</reference>
<dbReference type="Proteomes" id="UP000295142">
    <property type="component" value="Unassembled WGS sequence"/>
</dbReference>
<dbReference type="OrthoDB" id="7690273at2"/>
<comment type="caution">
    <text evidence="3">The sequence shown here is derived from an EMBL/GenBank/DDBJ whole genome shotgun (WGS) entry which is preliminary data.</text>
</comment>
<feature type="domain" description="Flagellar protein FlgJ N-terminal" evidence="2">
    <location>
        <begin position="45"/>
        <end position="85"/>
    </location>
</feature>
<evidence type="ECO:0000313" key="3">
    <source>
        <dbReference type="EMBL" id="TCO73352.1"/>
    </source>
</evidence>
<evidence type="ECO:0000313" key="4">
    <source>
        <dbReference type="Proteomes" id="UP000295142"/>
    </source>
</evidence>
<dbReference type="EMBL" id="SLWW01000002">
    <property type="protein sequence ID" value="TCO73352.1"/>
    <property type="molecule type" value="Genomic_DNA"/>
</dbReference>
<organism evidence="3 4">
    <name type="scientific">Rhodovulum euryhalinum</name>
    <dbReference type="NCBI Taxonomy" id="35805"/>
    <lineage>
        <taxon>Bacteria</taxon>
        <taxon>Pseudomonadati</taxon>
        <taxon>Pseudomonadota</taxon>
        <taxon>Alphaproteobacteria</taxon>
        <taxon>Rhodobacterales</taxon>
        <taxon>Paracoccaceae</taxon>
        <taxon>Rhodovulum</taxon>
    </lineage>
</organism>
<dbReference type="Pfam" id="PF10135">
    <property type="entry name" value="Rod-binding"/>
    <property type="match status" value="1"/>
</dbReference>
<protein>
    <submittedName>
        <fullName evidence="3">Rod binding protein</fullName>
    </submittedName>
</protein>
<keyword evidence="4" id="KW-1185">Reference proteome</keyword>